<protein>
    <submittedName>
        <fullName evidence="1">Uncharacterized protein</fullName>
    </submittedName>
</protein>
<evidence type="ECO:0000313" key="1">
    <source>
        <dbReference type="EMBL" id="ADI65306.1"/>
    </source>
</evidence>
<gene>
    <name evidence="1" type="ordered locus">Aazo_3769</name>
</gene>
<evidence type="ECO:0000313" key="2">
    <source>
        <dbReference type="Proteomes" id="UP000001511"/>
    </source>
</evidence>
<dbReference type="EMBL" id="CP002059">
    <property type="protein sequence ID" value="ADI65306.1"/>
    <property type="molecule type" value="Genomic_DNA"/>
</dbReference>
<dbReference type="KEGG" id="naz:Aazo_3769"/>
<accession>D7E488</accession>
<name>D7E488_NOSA0</name>
<dbReference type="AlphaFoldDB" id="D7E488"/>
<keyword evidence="2" id="KW-1185">Reference proteome</keyword>
<sequence length="58" mass="6874">MKKDDQLVIEYVSPEVIQLIKVYAVVNNYTQAEILGRIVVEWQAQQRLSEKPRRNEDE</sequence>
<dbReference type="HOGENOM" id="CLU_2932550_0_0_3"/>
<dbReference type="eggNOG" id="ENOG50345I4">
    <property type="taxonomic scope" value="Bacteria"/>
</dbReference>
<proteinExistence type="predicted"/>
<dbReference type="Proteomes" id="UP000001511">
    <property type="component" value="Chromosome"/>
</dbReference>
<organism evidence="1 2">
    <name type="scientific">Nostoc azollae (strain 0708)</name>
    <name type="common">Anabaena azollae (strain 0708)</name>
    <dbReference type="NCBI Taxonomy" id="551115"/>
    <lineage>
        <taxon>Bacteria</taxon>
        <taxon>Bacillati</taxon>
        <taxon>Cyanobacteriota</taxon>
        <taxon>Cyanophyceae</taxon>
        <taxon>Nostocales</taxon>
        <taxon>Nostocaceae</taxon>
        <taxon>Trichormus</taxon>
    </lineage>
</organism>
<reference evidence="1 2" key="1">
    <citation type="journal article" date="2010" name="PLoS ONE">
        <title>Genome erosion in a nitrogen-fixing vertically transmitted endosymbiotic multicellular cyanobacterium.</title>
        <authorList>
            <person name="Ran L."/>
            <person name="Larsson J."/>
            <person name="Vigil-Stenman T."/>
            <person name="Nylander J.A."/>
            <person name="Ininbergs K."/>
            <person name="Zheng W.W."/>
            <person name="Lapidus A."/>
            <person name="Lowry S."/>
            <person name="Haselkorn R."/>
            <person name="Bergman B."/>
        </authorList>
    </citation>
    <scope>NUCLEOTIDE SEQUENCE [LARGE SCALE GENOMIC DNA]</scope>
    <source>
        <strain evidence="1 2">0708</strain>
    </source>
</reference>